<dbReference type="Proteomes" id="UP000502298">
    <property type="component" value="Chromosome"/>
</dbReference>
<name>A0A6H2ENA2_9ACTO</name>
<sequence>MEKHLFRRWQLPTPLNTNRYRLDKALARKDIEKLPHHWYAAPDASSLEITAATHGFLIGCCTAAYFWGLWVPDARNPHFICKRNAGRVDNRGMIIHRALNGRRQLGMHHSPGKAPHIICSLVEAVEQVVHYHDAETGLIVLESALNQQKLDPATADEIISYAQKRKQPILKRRVSMAQSGSETRVRSFLQSLRVQVQPQAQLPGVGRVDLLVGQSLIIECDSTAFHSKSLNVNDDRRRDAQQTCLGYRFLRLSYHQVWNDWDNTRNYIRAVLRTRQHVKPPRPLVPCFDVHRMGL</sequence>
<dbReference type="Pfam" id="PF04480">
    <property type="entry name" value="DUF559"/>
    <property type="match status" value="1"/>
</dbReference>
<organism evidence="2 3">
    <name type="scientific">Arcanobacterium buesumense</name>
    <dbReference type="NCBI Taxonomy" id="2722751"/>
    <lineage>
        <taxon>Bacteria</taxon>
        <taxon>Bacillati</taxon>
        <taxon>Actinomycetota</taxon>
        <taxon>Actinomycetes</taxon>
        <taxon>Actinomycetales</taxon>
        <taxon>Actinomycetaceae</taxon>
        <taxon>Arcanobacterium</taxon>
    </lineage>
</organism>
<protein>
    <submittedName>
        <fullName evidence="2">DUF559 domain-containing protein</fullName>
    </submittedName>
</protein>
<dbReference type="InterPro" id="IPR007569">
    <property type="entry name" value="DUF559"/>
</dbReference>
<evidence type="ECO:0000313" key="3">
    <source>
        <dbReference type="Proteomes" id="UP000502298"/>
    </source>
</evidence>
<dbReference type="KEGG" id="arca:HC352_08580"/>
<proteinExistence type="predicted"/>
<feature type="domain" description="DUF559" evidence="1">
    <location>
        <begin position="214"/>
        <end position="272"/>
    </location>
</feature>
<evidence type="ECO:0000313" key="2">
    <source>
        <dbReference type="EMBL" id="QJC22551.1"/>
    </source>
</evidence>
<dbReference type="RefSeq" id="WP_168918473.1">
    <property type="nucleotide sequence ID" value="NZ_CP050804.1"/>
</dbReference>
<evidence type="ECO:0000259" key="1">
    <source>
        <dbReference type="Pfam" id="PF04480"/>
    </source>
</evidence>
<dbReference type="Gene3D" id="3.40.960.10">
    <property type="entry name" value="VSR Endonuclease"/>
    <property type="match status" value="1"/>
</dbReference>
<gene>
    <name evidence="2" type="ORF">HC352_08580</name>
</gene>
<keyword evidence="3" id="KW-1185">Reference proteome</keyword>
<reference evidence="2 3" key="1">
    <citation type="submission" date="2020-03" db="EMBL/GenBank/DDBJ databases">
        <title>Complete genome of Arcanobacterium buesumensis sp. nov. strain 2701.</title>
        <authorList>
            <person name="Borowiak M."/>
            <person name="Alssahen M."/>
            <person name="Laemmler C."/>
            <person name="Malorny B."/>
            <person name="Hassan A."/>
            <person name="Prenger-Berninghoff E."/>
            <person name="Ploetz M."/>
            <person name="Abdulmawjood A."/>
        </authorList>
    </citation>
    <scope>NUCLEOTIDE SEQUENCE [LARGE SCALE GENOMIC DNA]</scope>
    <source>
        <strain evidence="2 3">2701</strain>
    </source>
</reference>
<dbReference type="EMBL" id="CP050804">
    <property type="protein sequence ID" value="QJC22551.1"/>
    <property type="molecule type" value="Genomic_DNA"/>
</dbReference>
<accession>A0A6H2ENA2</accession>
<dbReference type="AlphaFoldDB" id="A0A6H2ENA2"/>